<keyword evidence="11" id="KW-1003">Cell membrane</keyword>
<feature type="transmembrane region" description="Helical" evidence="11">
    <location>
        <begin position="206"/>
        <end position="226"/>
    </location>
</feature>
<gene>
    <name evidence="11 13" type="primary">atpB</name>
    <name evidence="13" type="ORF">EK0264_16355</name>
</gene>
<dbReference type="FunCoup" id="A0A7L4YRF5">
    <property type="interactions" value="101"/>
</dbReference>
<dbReference type="HAMAP" id="MF_01393">
    <property type="entry name" value="ATP_synth_a_bact"/>
    <property type="match status" value="1"/>
</dbReference>
<dbReference type="Pfam" id="PF00119">
    <property type="entry name" value="ATP-synt_A"/>
    <property type="match status" value="1"/>
</dbReference>
<evidence type="ECO:0000256" key="11">
    <source>
        <dbReference type="HAMAP-Rule" id="MF_01393"/>
    </source>
</evidence>
<dbReference type="PANTHER" id="PTHR11410">
    <property type="entry name" value="ATP SYNTHASE SUBUNIT A"/>
    <property type="match status" value="1"/>
</dbReference>
<comment type="subcellular location">
    <subcellularLocation>
        <location evidence="11 12">Cell membrane</location>
        <topology evidence="11 12">Multi-pass membrane protein</topology>
    </subcellularLocation>
    <subcellularLocation>
        <location evidence="1">Membrane</location>
        <topology evidence="1">Multi-pass membrane protein</topology>
    </subcellularLocation>
</comment>
<dbReference type="KEGG" id="eke:EK0264_16355"/>
<dbReference type="GO" id="GO:0045259">
    <property type="term" value="C:proton-transporting ATP synthase complex"/>
    <property type="evidence" value="ECO:0007669"/>
    <property type="project" value="UniProtKB-KW"/>
</dbReference>
<feature type="transmembrane region" description="Helical" evidence="11">
    <location>
        <begin position="45"/>
        <end position="67"/>
    </location>
</feature>
<proteinExistence type="inferred from homology"/>
<keyword evidence="4 11" id="KW-0138">CF(0)</keyword>
<comment type="similarity">
    <text evidence="2 11 12">Belongs to the ATPase A chain family.</text>
</comment>
<evidence type="ECO:0000256" key="6">
    <source>
        <dbReference type="ARBA" id="ARBA00022781"/>
    </source>
</evidence>
<evidence type="ECO:0000256" key="5">
    <source>
        <dbReference type="ARBA" id="ARBA00022692"/>
    </source>
</evidence>
<keyword evidence="5 11" id="KW-0812">Transmembrane</keyword>
<comment type="function">
    <text evidence="11 12">Key component of the proton channel; it plays a direct role in the translocation of protons across the membrane.</text>
</comment>
<dbReference type="EMBL" id="CP047156">
    <property type="protein sequence ID" value="QHC01700.1"/>
    <property type="molecule type" value="Genomic_DNA"/>
</dbReference>
<evidence type="ECO:0000256" key="12">
    <source>
        <dbReference type="RuleBase" id="RU000483"/>
    </source>
</evidence>
<accession>A0A7L4YRF5</accession>
<evidence type="ECO:0000256" key="9">
    <source>
        <dbReference type="ARBA" id="ARBA00023136"/>
    </source>
</evidence>
<dbReference type="SUPFAM" id="SSF81336">
    <property type="entry name" value="F1F0 ATP synthase subunit A"/>
    <property type="match status" value="1"/>
</dbReference>
<dbReference type="GO" id="GO:0046933">
    <property type="term" value="F:proton-transporting ATP synthase activity, rotational mechanism"/>
    <property type="evidence" value="ECO:0007669"/>
    <property type="project" value="UniProtKB-UniRule"/>
</dbReference>
<dbReference type="InterPro" id="IPR035908">
    <property type="entry name" value="F0_ATP_A_sf"/>
</dbReference>
<dbReference type="InParanoid" id="A0A7L4YRF5"/>
<dbReference type="InterPro" id="IPR000568">
    <property type="entry name" value="ATP_synth_F0_asu"/>
</dbReference>
<dbReference type="InterPro" id="IPR045083">
    <property type="entry name" value="ATP_synth_F0_asu_bact/mt"/>
</dbReference>
<keyword evidence="14" id="KW-1185">Reference proteome</keyword>
<evidence type="ECO:0000256" key="3">
    <source>
        <dbReference type="ARBA" id="ARBA00022448"/>
    </source>
</evidence>
<evidence type="ECO:0000256" key="1">
    <source>
        <dbReference type="ARBA" id="ARBA00004141"/>
    </source>
</evidence>
<keyword evidence="7 11" id="KW-1133">Transmembrane helix</keyword>
<reference evidence="13 14" key="1">
    <citation type="journal article" date="2018" name="Int. J. Syst. Evol. Microbiol.">
        <title>Epidermidibacterium keratini gen. nov., sp. nov., a member of the family Sporichthyaceae, isolated from keratin epidermis.</title>
        <authorList>
            <person name="Lee D.G."/>
            <person name="Trujillo M.E."/>
            <person name="Kang S."/>
            <person name="Nam J.J."/>
            <person name="Kim Y.J."/>
        </authorList>
    </citation>
    <scope>NUCLEOTIDE SEQUENCE [LARGE SCALE GENOMIC DNA]</scope>
    <source>
        <strain evidence="13 14">EPI-7</strain>
    </source>
</reference>
<dbReference type="Gene3D" id="1.20.120.220">
    <property type="entry name" value="ATP synthase, F0 complex, subunit A"/>
    <property type="match status" value="1"/>
</dbReference>
<feature type="transmembrane region" description="Helical" evidence="11">
    <location>
        <begin position="105"/>
        <end position="130"/>
    </location>
</feature>
<organism evidence="13 14">
    <name type="scientific">Epidermidibacterium keratini</name>
    <dbReference type="NCBI Taxonomy" id="1891644"/>
    <lineage>
        <taxon>Bacteria</taxon>
        <taxon>Bacillati</taxon>
        <taxon>Actinomycetota</taxon>
        <taxon>Actinomycetes</taxon>
        <taxon>Sporichthyales</taxon>
        <taxon>Sporichthyaceae</taxon>
        <taxon>Epidermidibacterium</taxon>
    </lineage>
</organism>
<feature type="transmembrane region" description="Helical" evidence="11">
    <location>
        <begin position="136"/>
        <end position="155"/>
    </location>
</feature>
<sequence length="276" mass="30448">MGRRRQLLAAVLANSPAPGFEAPDPAHEFNPTPLAEFSLAGIDFAITRITLINWLACAIIIFFLVAASRRPKIVPSKLQFAGEGIYGFIRGGIARDVIGPDGIKFAPFLATFFMFILANNLMGIIPFAQIPPTSKFALPLFLAAIVYITYIAVGIKRQGLGTYFKNLVYVADAPMALQPLMIPLEIFQKLVSRPFTLAVRLFANMFAGHLLLVVFMLGTTYMLFTADDWQLKVLSPAPFIMSIGMTFFEILVQVLQAYVFTLLTATYLQESVSGEH</sequence>
<evidence type="ECO:0000313" key="13">
    <source>
        <dbReference type="EMBL" id="QHC01700.1"/>
    </source>
</evidence>
<dbReference type="GO" id="GO:0005886">
    <property type="term" value="C:plasma membrane"/>
    <property type="evidence" value="ECO:0007669"/>
    <property type="project" value="UniProtKB-SubCell"/>
</dbReference>
<feature type="transmembrane region" description="Helical" evidence="11">
    <location>
        <begin position="247"/>
        <end position="268"/>
    </location>
</feature>
<dbReference type="Proteomes" id="UP000463857">
    <property type="component" value="Chromosome"/>
</dbReference>
<protein>
    <recommendedName>
        <fullName evidence="11 12">ATP synthase subunit a</fullName>
    </recommendedName>
    <alternativeName>
        <fullName evidence="11">ATP synthase F0 sector subunit a</fullName>
    </alternativeName>
    <alternativeName>
        <fullName evidence="11">F-ATPase subunit 6</fullName>
    </alternativeName>
</protein>
<dbReference type="OrthoDB" id="9809130at2"/>
<keyword evidence="6 11" id="KW-0375">Hydrogen ion transport</keyword>
<dbReference type="PRINTS" id="PR00123">
    <property type="entry name" value="ATPASEA"/>
</dbReference>
<keyword evidence="9 11" id="KW-0472">Membrane</keyword>
<dbReference type="AlphaFoldDB" id="A0A7L4YRF5"/>
<dbReference type="CDD" id="cd00310">
    <property type="entry name" value="ATP-synt_Fo_a_6"/>
    <property type="match status" value="1"/>
</dbReference>
<keyword evidence="8 11" id="KW-0406">Ion transport</keyword>
<keyword evidence="3 11" id="KW-0813">Transport</keyword>
<dbReference type="InterPro" id="IPR023011">
    <property type="entry name" value="ATP_synth_F0_asu_AS"/>
</dbReference>
<evidence type="ECO:0000256" key="4">
    <source>
        <dbReference type="ARBA" id="ARBA00022547"/>
    </source>
</evidence>
<name>A0A7L4YRF5_9ACTN</name>
<evidence type="ECO:0000256" key="10">
    <source>
        <dbReference type="ARBA" id="ARBA00023310"/>
    </source>
</evidence>
<dbReference type="PROSITE" id="PS00449">
    <property type="entry name" value="ATPASE_A"/>
    <property type="match status" value="1"/>
</dbReference>
<evidence type="ECO:0000256" key="2">
    <source>
        <dbReference type="ARBA" id="ARBA00006810"/>
    </source>
</evidence>
<dbReference type="NCBIfam" id="TIGR01131">
    <property type="entry name" value="ATP_synt_6_or_A"/>
    <property type="match status" value="1"/>
</dbReference>
<evidence type="ECO:0000256" key="7">
    <source>
        <dbReference type="ARBA" id="ARBA00022989"/>
    </source>
</evidence>
<evidence type="ECO:0000256" key="8">
    <source>
        <dbReference type="ARBA" id="ARBA00023065"/>
    </source>
</evidence>
<dbReference type="PANTHER" id="PTHR11410:SF0">
    <property type="entry name" value="ATP SYNTHASE SUBUNIT A"/>
    <property type="match status" value="1"/>
</dbReference>
<keyword evidence="10 11" id="KW-0066">ATP synthesis</keyword>
<evidence type="ECO:0000313" key="14">
    <source>
        <dbReference type="Proteomes" id="UP000463857"/>
    </source>
</evidence>